<evidence type="ECO:0000313" key="6">
    <source>
        <dbReference type="EMBL" id="PIT93204.1"/>
    </source>
</evidence>
<dbReference type="PANTHER" id="PTHR33823:SF4">
    <property type="entry name" value="GENERAL STRESS PROTEIN 16O"/>
    <property type="match status" value="1"/>
</dbReference>
<evidence type="ECO:0000256" key="3">
    <source>
        <dbReference type="ARBA" id="ARBA00022833"/>
    </source>
</evidence>
<evidence type="ECO:0000313" key="7">
    <source>
        <dbReference type="Proteomes" id="UP000229112"/>
    </source>
</evidence>
<keyword evidence="3" id="KW-0862">Zinc</keyword>
<dbReference type="PANTHER" id="PTHR33823">
    <property type="entry name" value="RNA POLYMERASE-BINDING TRANSCRIPTION FACTOR DKSA-RELATED"/>
    <property type="match status" value="1"/>
</dbReference>
<reference evidence="7" key="1">
    <citation type="submission" date="2017-09" db="EMBL/GenBank/DDBJ databases">
        <title>Depth-based differentiation of microbial function through sediment-hosted aquifers and enrichment of novel symbionts in the deep terrestrial subsurface.</title>
        <authorList>
            <person name="Probst A.J."/>
            <person name="Ladd B."/>
            <person name="Jarett J.K."/>
            <person name="Geller-Mcgrath D.E."/>
            <person name="Sieber C.M.K."/>
            <person name="Emerson J.B."/>
            <person name="Anantharaman K."/>
            <person name="Thomas B.C."/>
            <person name="Malmstrom R."/>
            <person name="Stieglmeier M."/>
            <person name="Klingl A."/>
            <person name="Woyke T."/>
            <person name="Ryan C.M."/>
            <person name="Banfield J.F."/>
        </authorList>
    </citation>
    <scope>NUCLEOTIDE SEQUENCE [LARGE SCALE GENOMIC DNA]</scope>
</reference>
<dbReference type="Gene3D" id="1.20.120.910">
    <property type="entry name" value="DksA, coiled-coil domain"/>
    <property type="match status" value="1"/>
</dbReference>
<evidence type="ECO:0000256" key="4">
    <source>
        <dbReference type="PROSITE-ProRule" id="PRU00510"/>
    </source>
</evidence>
<name>A0A2M6WKC3_9BACT</name>
<proteinExistence type="predicted"/>
<dbReference type="PROSITE" id="PS51128">
    <property type="entry name" value="ZF_DKSA_2"/>
    <property type="match status" value="1"/>
</dbReference>
<dbReference type="SUPFAM" id="SSF109635">
    <property type="entry name" value="DnaK suppressor protein DksA, alpha-hairpin domain"/>
    <property type="match status" value="1"/>
</dbReference>
<keyword evidence="1" id="KW-0479">Metal-binding</keyword>
<sequence>MLTKELIAELKARLELSKEKLGRQIKDLDKPVDMGDDIDSFDEETDEAEAYSTNLGAVDSLRKRFQKVRDALIKIEEGSYGICEKTGKPIEIELLKADPESRYCMEYKQELQSKE</sequence>
<accession>A0A2M6WKC3</accession>
<keyword evidence="2" id="KW-0863">Zinc-finger</keyword>
<evidence type="ECO:0000256" key="1">
    <source>
        <dbReference type="ARBA" id="ARBA00022723"/>
    </source>
</evidence>
<dbReference type="Pfam" id="PF01258">
    <property type="entry name" value="zf-dskA_traR"/>
    <property type="match status" value="1"/>
</dbReference>
<organism evidence="6 7">
    <name type="scientific">Candidatus Harrisonbacteria bacterium CG10_big_fil_rev_8_21_14_0_10_38_8</name>
    <dbReference type="NCBI Taxonomy" id="1974582"/>
    <lineage>
        <taxon>Bacteria</taxon>
        <taxon>Candidatus Harrisoniibacteriota</taxon>
    </lineage>
</organism>
<feature type="zinc finger region" description="dksA C4-type" evidence="4">
    <location>
        <begin position="83"/>
        <end position="107"/>
    </location>
</feature>
<dbReference type="AlphaFoldDB" id="A0A2M6WKC3"/>
<comment type="caution">
    <text evidence="6">The sequence shown here is derived from an EMBL/GenBank/DDBJ whole genome shotgun (WGS) entry which is preliminary data.</text>
</comment>
<evidence type="ECO:0000256" key="2">
    <source>
        <dbReference type="ARBA" id="ARBA00022771"/>
    </source>
</evidence>
<gene>
    <name evidence="6" type="ORF">COU06_01140</name>
</gene>
<feature type="domain" description="Zinc finger DksA/TraR C4-type" evidence="5">
    <location>
        <begin position="78"/>
        <end position="106"/>
    </location>
</feature>
<dbReference type="InterPro" id="IPR000962">
    <property type="entry name" value="Znf_DskA_TraR"/>
</dbReference>
<dbReference type="GO" id="GO:0008270">
    <property type="term" value="F:zinc ion binding"/>
    <property type="evidence" value="ECO:0007669"/>
    <property type="project" value="UniProtKB-KW"/>
</dbReference>
<dbReference type="Proteomes" id="UP000229112">
    <property type="component" value="Unassembled WGS sequence"/>
</dbReference>
<dbReference type="InterPro" id="IPR037187">
    <property type="entry name" value="DnaK_N"/>
</dbReference>
<evidence type="ECO:0000259" key="5">
    <source>
        <dbReference type="Pfam" id="PF01258"/>
    </source>
</evidence>
<dbReference type="EMBL" id="PFAY01000009">
    <property type="protein sequence ID" value="PIT93204.1"/>
    <property type="molecule type" value="Genomic_DNA"/>
</dbReference>
<protein>
    <submittedName>
        <fullName evidence="6">RNA polymerase-binding protein DksA</fullName>
    </submittedName>
</protein>